<reference evidence="1 2" key="1">
    <citation type="submission" date="2013-05" db="EMBL/GenBank/DDBJ databases">
        <title>Between feast and famine: a lifestyle of most important marine PAH-degrading bacterium Cycloclasticus sp. 7ME.</title>
        <authorList>
            <person name="Yakimov M.M."/>
            <person name="Messina E."/>
            <person name="Genovese M."/>
            <person name="Denaro R."/>
            <person name="Crisafi F."/>
            <person name="Russo D."/>
            <person name="Cappello S."/>
            <person name="Santisi S."/>
            <person name="Smedile F."/>
            <person name="Golyshina O.V."/>
            <person name="Tran H."/>
            <person name="Pieper D.H."/>
            <person name="Golyshin P.N."/>
            <person name="Giuliano L."/>
        </authorList>
    </citation>
    <scope>NUCLEOTIDE SEQUENCE [LARGE SCALE GENOMIC DNA]</scope>
    <source>
        <strain evidence="1 2">78-ME</strain>
    </source>
</reference>
<keyword evidence="2" id="KW-1185">Reference proteome</keyword>
<dbReference type="AlphaFoldDB" id="S5TID2"/>
<dbReference type="GO" id="GO:0010124">
    <property type="term" value="P:phenylacetate catabolic process"/>
    <property type="evidence" value="ECO:0007669"/>
    <property type="project" value="InterPro"/>
</dbReference>
<dbReference type="PANTHER" id="PTHR30458">
    <property type="entry name" value="PHENYLACETIC ACID DEGRADATION PROTEIN PAA"/>
    <property type="match status" value="1"/>
</dbReference>
<dbReference type="Proteomes" id="UP000015380">
    <property type="component" value="Chromosome"/>
</dbReference>
<reference evidence="2" key="2">
    <citation type="journal article" date="2016" name="Environ. Microbiol. Rep.">
        <title>Analysis of defence systems and a conjugative IncP-1 plasmid in the marine polyaromatic hydrocarbons-degrading bacterium Cycloclasticus sp. 78-ME.</title>
        <authorList>
            <person name="Yakimov M.M."/>
            <person name="Crisafi F."/>
            <person name="Messina E."/>
            <person name="Smedile F."/>
            <person name="Lopatina A."/>
            <person name="Denaro R."/>
            <person name="Pieper D.H."/>
            <person name="Golyshin P.N."/>
            <person name="Giuliano L."/>
        </authorList>
    </citation>
    <scope>NUCLEOTIDE SEQUENCE [LARGE SCALE GENOMIC DNA]</scope>
    <source>
        <strain evidence="2">78-ME</strain>
    </source>
</reference>
<dbReference type="InterPro" id="IPR007814">
    <property type="entry name" value="PaaA_PaaC"/>
</dbReference>
<dbReference type="InterPro" id="IPR009078">
    <property type="entry name" value="Ferritin-like_SF"/>
</dbReference>
<dbReference type="Gene3D" id="1.20.1260.10">
    <property type="match status" value="1"/>
</dbReference>
<dbReference type="EMBL" id="CP005996">
    <property type="protein sequence ID" value="AGS40647.1"/>
    <property type="molecule type" value="Genomic_DNA"/>
</dbReference>
<proteinExistence type="predicted"/>
<dbReference type="eggNOG" id="COG3396">
    <property type="taxonomic scope" value="Bacteria"/>
</dbReference>
<dbReference type="InterPro" id="IPR012347">
    <property type="entry name" value="Ferritin-like"/>
</dbReference>
<evidence type="ECO:0000313" key="2">
    <source>
        <dbReference type="Proteomes" id="UP000015380"/>
    </source>
</evidence>
<dbReference type="InterPro" id="IPR052703">
    <property type="entry name" value="Aromatic_CoA_ox/epox"/>
</dbReference>
<dbReference type="Pfam" id="PF05138">
    <property type="entry name" value="PaaA_PaaC"/>
    <property type="match status" value="1"/>
</dbReference>
<sequence>MNDFSLESLEPNVLETLKNELLAVADTKLVLGNWYVECTHNGRSVPDFAGLLGMATTTYGQVRSLYLYLMNFGCKYETLERGRQADEISSMDLLDSPPESWEDFIATSFLAEQATWMMLSGFLDHPDRALSGLANKIGQEIYFHLKFYKGWMDIFVESGNPAFLDCLNARYPIALRWFGNQLNQDLLSENGLRNVPLADIKNAFTAEVTKVYEAFDANSLSDDVDYAAGWNETKRRTGNLPDSLYEIIRFKDPSGAH</sequence>
<dbReference type="PANTHER" id="PTHR30458:SF0">
    <property type="entry name" value="1,2-PHENYLACETYL-COA EPOXIDASE, SUBUNIT C"/>
    <property type="match status" value="1"/>
</dbReference>
<dbReference type="KEGG" id="cza:CYCME_2336"/>
<dbReference type="RefSeq" id="WP_020933108.1">
    <property type="nucleotide sequence ID" value="NC_021917.1"/>
</dbReference>
<dbReference type="GO" id="GO:0005829">
    <property type="term" value="C:cytosol"/>
    <property type="evidence" value="ECO:0007669"/>
    <property type="project" value="TreeGrafter"/>
</dbReference>
<dbReference type="PATRIC" id="fig|1198232.3.peg.2303"/>
<dbReference type="SUPFAM" id="SSF47240">
    <property type="entry name" value="Ferritin-like"/>
    <property type="match status" value="1"/>
</dbReference>
<gene>
    <name evidence="1" type="ORF">CYCME_2336</name>
</gene>
<evidence type="ECO:0000313" key="1">
    <source>
        <dbReference type="EMBL" id="AGS40647.1"/>
    </source>
</evidence>
<organism evidence="1 2">
    <name type="scientific">Cycloclasticus zancles 78-ME</name>
    <dbReference type="NCBI Taxonomy" id="1198232"/>
    <lineage>
        <taxon>Bacteria</taxon>
        <taxon>Pseudomonadati</taxon>
        <taxon>Pseudomonadota</taxon>
        <taxon>Gammaproteobacteria</taxon>
        <taxon>Thiotrichales</taxon>
        <taxon>Piscirickettsiaceae</taxon>
        <taxon>Cycloclasticus</taxon>
    </lineage>
</organism>
<name>S5TID2_9GAMM</name>
<protein>
    <submittedName>
        <fullName evidence="1">Uncharacterized protein</fullName>
    </submittedName>
</protein>
<dbReference type="HOGENOM" id="CLU_1080615_0_0_6"/>
<accession>S5TID2</accession>